<feature type="domain" description="HTH gntR-type" evidence="4">
    <location>
        <begin position="18"/>
        <end position="85"/>
    </location>
</feature>
<dbReference type="Gene3D" id="1.10.10.10">
    <property type="entry name" value="Winged helix-like DNA-binding domain superfamily/Winged helix DNA-binding domain"/>
    <property type="match status" value="1"/>
</dbReference>
<keyword evidence="2" id="KW-0238">DNA-binding</keyword>
<sequence length="231" mass="25282">MQDLADFPGQATPSKGNLPAHELVYRKLRAMVLFGDLAPGQAVTIQGLIDELDVGMTPVREAIRRLVPQGALESRGNRRVSVPLLEASSISQIIVARQWLDPHLAIKACERATDASVAQLAAIDSQLDAAILAGDHRGYLQLNYLFHRRIYDMAEAPILAEMAEGLWLRFGPSMRVVCGRVGTQNLPDRHKETVEAMRARDAEAAAHAIREDVLQGMEQLRIAFEGSGGLT</sequence>
<dbReference type="PROSITE" id="PS50949">
    <property type="entry name" value="HTH_GNTR"/>
    <property type="match status" value="1"/>
</dbReference>
<dbReference type="InterPro" id="IPR000524">
    <property type="entry name" value="Tscrpt_reg_HTH_GntR"/>
</dbReference>
<dbReference type="RefSeq" id="WP_009813597.1">
    <property type="nucleotide sequence ID" value="NZ_CAXAXR010000005.1"/>
</dbReference>
<dbReference type="PANTHER" id="PTHR43537:SF39">
    <property type="entry name" value="HTH-TYPE TRANSCRIPTIONAL REGULATOR MCBR"/>
    <property type="match status" value="1"/>
</dbReference>
<dbReference type="SUPFAM" id="SSF48008">
    <property type="entry name" value="GntR ligand-binding domain-like"/>
    <property type="match status" value="1"/>
</dbReference>
<dbReference type="InterPro" id="IPR008920">
    <property type="entry name" value="TF_FadR/GntR_C"/>
</dbReference>
<dbReference type="SMART" id="SM00345">
    <property type="entry name" value="HTH_GNTR"/>
    <property type="match status" value="1"/>
</dbReference>
<dbReference type="SUPFAM" id="SSF46785">
    <property type="entry name" value="Winged helix' DNA-binding domain"/>
    <property type="match status" value="1"/>
</dbReference>
<dbReference type="AlphaFoldDB" id="A0A348W7L3"/>
<dbReference type="Pfam" id="PF07729">
    <property type="entry name" value="FCD"/>
    <property type="match status" value="1"/>
</dbReference>
<dbReference type="GO" id="GO:0003677">
    <property type="term" value="F:DNA binding"/>
    <property type="evidence" value="ECO:0007669"/>
    <property type="project" value="UniProtKB-KW"/>
</dbReference>
<reference evidence="5 6" key="1">
    <citation type="journal article" date="2018" name="Nat. Biotechnol.">
        <title>A standardized bacterial taxonomy based on genome phylogeny substantially revises the tree of life.</title>
        <authorList>
            <person name="Parks D.H."/>
            <person name="Chuvochina M."/>
            <person name="Waite D.W."/>
            <person name="Rinke C."/>
            <person name="Skarshewski A."/>
            <person name="Chaumeil P.A."/>
            <person name="Hugenholtz P."/>
        </authorList>
    </citation>
    <scope>NUCLEOTIDE SEQUENCE [LARGE SCALE GENOMIC DNA]</scope>
    <source>
        <strain evidence="5">UBA9169</strain>
    </source>
</reference>
<keyword evidence="3" id="KW-0804">Transcription</keyword>
<organism evidence="5 6">
    <name type="scientific">Roseovarius nubinhibens</name>
    <dbReference type="NCBI Taxonomy" id="314263"/>
    <lineage>
        <taxon>Bacteria</taxon>
        <taxon>Pseudomonadati</taxon>
        <taxon>Pseudomonadota</taxon>
        <taxon>Alphaproteobacteria</taxon>
        <taxon>Rhodobacterales</taxon>
        <taxon>Roseobacteraceae</taxon>
        <taxon>Roseovarius</taxon>
    </lineage>
</organism>
<dbReference type="EMBL" id="DMVW01000019">
    <property type="protein sequence ID" value="HAR50525.1"/>
    <property type="molecule type" value="Genomic_DNA"/>
</dbReference>
<evidence type="ECO:0000259" key="4">
    <source>
        <dbReference type="PROSITE" id="PS50949"/>
    </source>
</evidence>
<evidence type="ECO:0000256" key="2">
    <source>
        <dbReference type="ARBA" id="ARBA00023125"/>
    </source>
</evidence>
<dbReference type="InterPro" id="IPR036390">
    <property type="entry name" value="WH_DNA-bd_sf"/>
</dbReference>
<evidence type="ECO:0000256" key="3">
    <source>
        <dbReference type="ARBA" id="ARBA00023163"/>
    </source>
</evidence>
<keyword evidence="1" id="KW-0805">Transcription regulation</keyword>
<gene>
    <name evidence="5" type="ORF">DCS45_01450</name>
</gene>
<dbReference type="InterPro" id="IPR011711">
    <property type="entry name" value="GntR_C"/>
</dbReference>
<name>A0A348W7L3_9RHOB</name>
<evidence type="ECO:0000313" key="6">
    <source>
        <dbReference type="Proteomes" id="UP000264719"/>
    </source>
</evidence>
<evidence type="ECO:0000256" key="1">
    <source>
        <dbReference type="ARBA" id="ARBA00023015"/>
    </source>
</evidence>
<proteinExistence type="predicted"/>
<dbReference type="GO" id="GO:0003700">
    <property type="term" value="F:DNA-binding transcription factor activity"/>
    <property type="evidence" value="ECO:0007669"/>
    <property type="project" value="InterPro"/>
</dbReference>
<dbReference type="Gene3D" id="1.20.120.530">
    <property type="entry name" value="GntR ligand-binding domain-like"/>
    <property type="match status" value="1"/>
</dbReference>
<accession>A0A348W7L3</accession>
<dbReference type="PANTHER" id="PTHR43537">
    <property type="entry name" value="TRANSCRIPTIONAL REGULATOR, GNTR FAMILY"/>
    <property type="match status" value="1"/>
</dbReference>
<dbReference type="Proteomes" id="UP000264719">
    <property type="component" value="Unassembled WGS sequence"/>
</dbReference>
<dbReference type="Pfam" id="PF00392">
    <property type="entry name" value="GntR"/>
    <property type="match status" value="1"/>
</dbReference>
<dbReference type="SMART" id="SM00895">
    <property type="entry name" value="FCD"/>
    <property type="match status" value="1"/>
</dbReference>
<comment type="caution">
    <text evidence="5">The sequence shown here is derived from an EMBL/GenBank/DDBJ whole genome shotgun (WGS) entry which is preliminary data.</text>
</comment>
<evidence type="ECO:0000313" key="5">
    <source>
        <dbReference type="EMBL" id="HAR50525.1"/>
    </source>
</evidence>
<dbReference type="InterPro" id="IPR036388">
    <property type="entry name" value="WH-like_DNA-bd_sf"/>
</dbReference>
<protein>
    <submittedName>
        <fullName evidence="5">GntR family transcriptional regulator</fullName>
    </submittedName>
</protein>